<accession>A0ABP9UG63</accession>
<name>A0ABP9UG63_9DEIO</name>
<reference evidence="1 2" key="1">
    <citation type="submission" date="2024-02" db="EMBL/GenBank/DDBJ databases">
        <title>Deinococcus caeni NBRC 101312.</title>
        <authorList>
            <person name="Ichikawa N."/>
            <person name="Katano-Makiyama Y."/>
            <person name="Hidaka K."/>
        </authorList>
    </citation>
    <scope>NUCLEOTIDE SEQUENCE [LARGE SCALE GENOMIC DNA]</scope>
    <source>
        <strain evidence="1 2">NBRC 101312</strain>
    </source>
</reference>
<keyword evidence="2" id="KW-1185">Reference proteome</keyword>
<sequence>MTALLRRLFFRRPAQPAAPALPVRPITELDLLRALGCDE</sequence>
<evidence type="ECO:0000313" key="1">
    <source>
        <dbReference type="EMBL" id="GAA5440037.1"/>
    </source>
</evidence>
<gene>
    <name evidence="1" type="ORF">Dcae01_01547</name>
</gene>
<protein>
    <submittedName>
        <fullName evidence="1">Uncharacterized protein</fullName>
    </submittedName>
</protein>
<dbReference type="Proteomes" id="UP001423409">
    <property type="component" value="Unassembled WGS sequence"/>
</dbReference>
<organism evidence="1 2">
    <name type="scientific">Deinococcus caeni</name>
    <dbReference type="NCBI Taxonomy" id="569127"/>
    <lineage>
        <taxon>Bacteria</taxon>
        <taxon>Thermotogati</taxon>
        <taxon>Deinococcota</taxon>
        <taxon>Deinococci</taxon>
        <taxon>Deinococcales</taxon>
        <taxon>Deinococcaceae</taxon>
        <taxon>Deinococcus</taxon>
    </lineage>
</organism>
<comment type="caution">
    <text evidence="1">The sequence shown here is derived from an EMBL/GenBank/DDBJ whole genome shotgun (WGS) entry which is preliminary data.</text>
</comment>
<proteinExistence type="predicted"/>
<dbReference type="EMBL" id="BAABQU010000015">
    <property type="protein sequence ID" value="GAA5440037.1"/>
    <property type="molecule type" value="Genomic_DNA"/>
</dbReference>
<evidence type="ECO:0000313" key="2">
    <source>
        <dbReference type="Proteomes" id="UP001423409"/>
    </source>
</evidence>